<sequence length="87" mass="9368">MDIVSDGKAFSMRTMHKTGGTITHILSVLVHINDVSASMCMTRSFDRTISSAKMPRRQNVSGIPKRDASSSTAKCSSQDNGSHVVPT</sequence>
<feature type="region of interest" description="Disordered" evidence="1">
    <location>
        <begin position="52"/>
        <end position="87"/>
    </location>
</feature>
<gene>
    <name evidence="2" type="ORF">TNIN_242651</name>
</gene>
<evidence type="ECO:0000313" key="2">
    <source>
        <dbReference type="EMBL" id="GFY57063.1"/>
    </source>
</evidence>
<accession>A0A8X7C7V1</accession>
<keyword evidence="3" id="KW-1185">Reference proteome</keyword>
<reference evidence="2" key="1">
    <citation type="submission" date="2020-08" db="EMBL/GenBank/DDBJ databases">
        <title>Multicomponent nature underlies the extraordinary mechanical properties of spider dragline silk.</title>
        <authorList>
            <person name="Kono N."/>
            <person name="Nakamura H."/>
            <person name="Mori M."/>
            <person name="Yoshida Y."/>
            <person name="Ohtoshi R."/>
            <person name="Malay A.D."/>
            <person name="Moran D.A.P."/>
            <person name="Tomita M."/>
            <person name="Numata K."/>
            <person name="Arakawa K."/>
        </authorList>
    </citation>
    <scope>NUCLEOTIDE SEQUENCE</scope>
</reference>
<protein>
    <submittedName>
        <fullName evidence="2">Uncharacterized protein</fullName>
    </submittedName>
</protein>
<dbReference type="AlphaFoldDB" id="A0A8X7C7V1"/>
<dbReference type="Proteomes" id="UP000886998">
    <property type="component" value="Unassembled WGS sequence"/>
</dbReference>
<organism evidence="2 3">
    <name type="scientific">Trichonephila inaurata madagascariensis</name>
    <dbReference type="NCBI Taxonomy" id="2747483"/>
    <lineage>
        <taxon>Eukaryota</taxon>
        <taxon>Metazoa</taxon>
        <taxon>Ecdysozoa</taxon>
        <taxon>Arthropoda</taxon>
        <taxon>Chelicerata</taxon>
        <taxon>Arachnida</taxon>
        <taxon>Araneae</taxon>
        <taxon>Araneomorphae</taxon>
        <taxon>Entelegynae</taxon>
        <taxon>Araneoidea</taxon>
        <taxon>Nephilidae</taxon>
        <taxon>Trichonephila</taxon>
        <taxon>Trichonephila inaurata</taxon>
    </lineage>
</organism>
<name>A0A8X7C7V1_9ARAC</name>
<evidence type="ECO:0000313" key="3">
    <source>
        <dbReference type="Proteomes" id="UP000886998"/>
    </source>
</evidence>
<evidence type="ECO:0000256" key="1">
    <source>
        <dbReference type="SAM" id="MobiDB-lite"/>
    </source>
</evidence>
<feature type="compositionally biased region" description="Polar residues" evidence="1">
    <location>
        <begin position="69"/>
        <end position="81"/>
    </location>
</feature>
<dbReference type="EMBL" id="BMAV01011298">
    <property type="protein sequence ID" value="GFY57063.1"/>
    <property type="molecule type" value="Genomic_DNA"/>
</dbReference>
<comment type="caution">
    <text evidence="2">The sequence shown here is derived from an EMBL/GenBank/DDBJ whole genome shotgun (WGS) entry which is preliminary data.</text>
</comment>
<proteinExistence type="predicted"/>